<reference evidence="18 20" key="2">
    <citation type="submission" date="2020-08" db="EMBL/GenBank/DDBJ databases">
        <title>Stenotrophomonas sp. W1S232.</title>
        <authorList>
            <person name="Deng Y."/>
        </authorList>
    </citation>
    <scope>NUCLEOTIDE SEQUENCE [LARGE SCALE GENOMIC DNA]</scope>
    <source>
        <strain evidence="18 20">W1S232</strain>
    </source>
</reference>
<dbReference type="InterPro" id="IPR042097">
    <property type="entry name" value="Aminopeptidase_N-like_N_sf"/>
</dbReference>
<dbReference type="GO" id="GO:0008270">
    <property type="term" value="F:zinc ion binding"/>
    <property type="evidence" value="ECO:0007669"/>
    <property type="project" value="InterPro"/>
</dbReference>
<dbReference type="CDD" id="cd09599">
    <property type="entry name" value="M1_LTA4H"/>
    <property type="match status" value="1"/>
</dbReference>
<dbReference type="Proteomes" id="UP000051254">
    <property type="component" value="Unassembled WGS sequence"/>
</dbReference>
<comment type="cofactor">
    <cofactor evidence="14">
        <name>Zn(2+)</name>
        <dbReference type="ChEBI" id="CHEBI:29105"/>
    </cofactor>
    <text evidence="14">Binds 1 zinc ion per subunit.</text>
</comment>
<feature type="chain" id="PRO_5006392990" description="Aminopeptidase N" evidence="15">
    <location>
        <begin position="30"/>
        <end position="643"/>
    </location>
</feature>
<keyword evidence="11" id="KW-0482">Metalloprotease</keyword>
<dbReference type="InterPro" id="IPR045357">
    <property type="entry name" value="Aminopeptidase_N-like_N"/>
</dbReference>
<dbReference type="PATRIC" id="fig|266128.3.peg.2083"/>
<dbReference type="EMBL" id="JACIUV010000004">
    <property type="protein sequence ID" value="MBB1117204.1"/>
    <property type="molecule type" value="Genomic_DNA"/>
</dbReference>
<gene>
    <name evidence="17" type="ORF">ABB25_02175</name>
    <name evidence="18" type="ORF">H4O09_09115</name>
</gene>
<name>A0A0R0BSL8_9GAMM</name>
<keyword evidence="6" id="KW-0963">Cytoplasm</keyword>
<dbReference type="Pfam" id="PF01433">
    <property type="entry name" value="Peptidase_M1"/>
    <property type="match status" value="1"/>
</dbReference>
<evidence type="ECO:0000256" key="3">
    <source>
        <dbReference type="ARBA" id="ARBA00010136"/>
    </source>
</evidence>
<reference evidence="17 19" key="1">
    <citation type="submission" date="2015-05" db="EMBL/GenBank/DDBJ databases">
        <title>Genome sequencing and analysis of members of genus Stenotrophomonas.</title>
        <authorList>
            <person name="Patil P.P."/>
            <person name="Midha S."/>
            <person name="Patil P.B."/>
        </authorList>
    </citation>
    <scope>NUCLEOTIDE SEQUENCE [LARGE SCALE GENOMIC DNA]</scope>
    <source>
        <strain evidence="17 19">DSM 17805</strain>
    </source>
</reference>
<accession>A0A7W3V0G8</accession>
<comment type="similarity">
    <text evidence="3">Belongs to the peptidase M1 family.</text>
</comment>
<dbReference type="Gene3D" id="1.10.390.10">
    <property type="entry name" value="Neutral Protease Domain 2"/>
    <property type="match status" value="1"/>
</dbReference>
<feature type="signal peptide" evidence="15">
    <location>
        <begin position="1"/>
        <end position="29"/>
    </location>
</feature>
<evidence type="ECO:0000256" key="12">
    <source>
        <dbReference type="PIRSR" id="PIRSR634015-1"/>
    </source>
</evidence>
<dbReference type="SUPFAM" id="SSF63737">
    <property type="entry name" value="Leukotriene A4 hydrolase N-terminal domain"/>
    <property type="match status" value="1"/>
</dbReference>
<dbReference type="Gene3D" id="3.30.2010.30">
    <property type="match status" value="1"/>
</dbReference>
<keyword evidence="10 14" id="KW-0862">Zinc</keyword>
<dbReference type="SMART" id="SM01263">
    <property type="entry name" value="Leuk-A4-hydro_C"/>
    <property type="match status" value="1"/>
</dbReference>
<dbReference type="Pfam" id="PF09127">
    <property type="entry name" value="Leuk-A4-hydro_C"/>
    <property type="match status" value="1"/>
</dbReference>
<dbReference type="GO" id="GO:0006508">
    <property type="term" value="P:proteolysis"/>
    <property type="evidence" value="ECO:0007669"/>
    <property type="project" value="UniProtKB-KW"/>
</dbReference>
<dbReference type="GO" id="GO:0016285">
    <property type="term" value="F:alanyl aminopeptidase activity"/>
    <property type="evidence" value="ECO:0007669"/>
    <property type="project" value="UniProtKB-EC"/>
</dbReference>
<dbReference type="PANTHER" id="PTHR45726:SF3">
    <property type="entry name" value="LEUKOTRIENE A-4 HYDROLASE"/>
    <property type="match status" value="1"/>
</dbReference>
<feature type="active site" description="Proton acceptor" evidence="12">
    <location>
        <position position="332"/>
    </location>
</feature>
<evidence type="ECO:0000256" key="6">
    <source>
        <dbReference type="ARBA" id="ARBA00022490"/>
    </source>
</evidence>
<dbReference type="InterPro" id="IPR001930">
    <property type="entry name" value="Peptidase_M1"/>
</dbReference>
<evidence type="ECO:0000313" key="18">
    <source>
        <dbReference type="EMBL" id="MBB1117204.1"/>
    </source>
</evidence>
<dbReference type="InterPro" id="IPR016024">
    <property type="entry name" value="ARM-type_fold"/>
</dbReference>
<evidence type="ECO:0000313" key="17">
    <source>
        <dbReference type="EMBL" id="KRG60091.1"/>
    </source>
</evidence>
<evidence type="ECO:0000256" key="14">
    <source>
        <dbReference type="PIRSR" id="PIRSR634015-3"/>
    </source>
</evidence>
<dbReference type="EMBL" id="LDJH01000005">
    <property type="protein sequence ID" value="KRG60091.1"/>
    <property type="molecule type" value="Genomic_DNA"/>
</dbReference>
<dbReference type="SUPFAM" id="SSF48371">
    <property type="entry name" value="ARM repeat"/>
    <property type="match status" value="1"/>
</dbReference>
<organism evidence="17 19">
    <name type="scientific">Stenotrophomonas koreensis</name>
    <dbReference type="NCBI Taxonomy" id="266128"/>
    <lineage>
        <taxon>Bacteria</taxon>
        <taxon>Pseudomonadati</taxon>
        <taxon>Pseudomonadota</taxon>
        <taxon>Gammaproteobacteria</taxon>
        <taxon>Lysobacterales</taxon>
        <taxon>Lysobacteraceae</taxon>
        <taxon>Stenotrophomonas</taxon>
    </lineage>
</organism>
<evidence type="ECO:0000256" key="5">
    <source>
        <dbReference type="ARBA" id="ARBA00015611"/>
    </source>
</evidence>
<dbReference type="InterPro" id="IPR015211">
    <property type="entry name" value="Peptidase_M1_C"/>
</dbReference>
<dbReference type="Gene3D" id="2.60.40.1730">
    <property type="entry name" value="tricorn interacting facor f3 domain"/>
    <property type="match status" value="1"/>
</dbReference>
<comment type="caution">
    <text evidence="17">The sequence shown here is derived from an EMBL/GenBank/DDBJ whole genome shotgun (WGS) entry which is preliminary data.</text>
</comment>
<keyword evidence="9" id="KW-0378">Hydrolase</keyword>
<evidence type="ECO:0000259" key="16">
    <source>
        <dbReference type="SMART" id="SM01263"/>
    </source>
</evidence>
<dbReference type="Gene3D" id="1.25.40.320">
    <property type="entry name" value="Peptidase M1, leukotriene A4 hydrolase/aminopeptidase C-terminal domain"/>
    <property type="match status" value="1"/>
</dbReference>
<dbReference type="Pfam" id="PF17900">
    <property type="entry name" value="Peptidase_M1_N"/>
    <property type="match status" value="1"/>
</dbReference>
<dbReference type="InterPro" id="IPR034015">
    <property type="entry name" value="M1_LTA4H"/>
</dbReference>
<evidence type="ECO:0000256" key="8">
    <source>
        <dbReference type="ARBA" id="ARBA00022723"/>
    </source>
</evidence>
<evidence type="ECO:0000256" key="9">
    <source>
        <dbReference type="ARBA" id="ARBA00022801"/>
    </source>
</evidence>
<feature type="domain" description="Peptidase M1 leukotriene A4 hydrolase/aminopeptidase C-terminal" evidence="16">
    <location>
        <begin position="497"/>
        <end position="636"/>
    </location>
</feature>
<dbReference type="InterPro" id="IPR049980">
    <property type="entry name" value="LTA4H_cat"/>
</dbReference>
<feature type="binding site" evidence="14">
    <location>
        <position position="354"/>
    </location>
    <ligand>
        <name>Zn(2+)</name>
        <dbReference type="ChEBI" id="CHEBI:29105"/>
        <note>catalytic</note>
    </ligand>
</feature>
<dbReference type="PROSITE" id="PS51257">
    <property type="entry name" value="PROKAR_LIPOPROTEIN"/>
    <property type="match status" value="1"/>
</dbReference>
<evidence type="ECO:0000256" key="15">
    <source>
        <dbReference type="SAM" id="SignalP"/>
    </source>
</evidence>
<dbReference type="RefSeq" id="WP_057663077.1">
    <property type="nucleotide sequence ID" value="NZ_JACIUV010000004.1"/>
</dbReference>
<comment type="catalytic activity">
    <reaction evidence="1">
        <text>Release of an N-terminal amino acid, Xaa-|-Yaa- from a peptide, amide or arylamide. Xaa is preferably Ala, but may be most amino acids including Pro (slow action). When a terminal hydrophobic residue is followed by a prolyl residue, the two may be released as an intact Xaa-Pro dipeptide.</text>
        <dbReference type="EC" id="3.4.11.2"/>
    </reaction>
</comment>
<dbReference type="GO" id="GO:0008237">
    <property type="term" value="F:metallopeptidase activity"/>
    <property type="evidence" value="ECO:0007669"/>
    <property type="project" value="UniProtKB-KW"/>
</dbReference>
<proteinExistence type="inferred from homology"/>
<feature type="active site" description="Proton donor" evidence="12">
    <location>
        <position position="418"/>
    </location>
</feature>
<evidence type="ECO:0000256" key="10">
    <source>
        <dbReference type="ARBA" id="ARBA00022833"/>
    </source>
</evidence>
<evidence type="ECO:0000256" key="7">
    <source>
        <dbReference type="ARBA" id="ARBA00022670"/>
    </source>
</evidence>
<feature type="binding site" evidence="14">
    <location>
        <position position="331"/>
    </location>
    <ligand>
        <name>Zn(2+)</name>
        <dbReference type="ChEBI" id="CHEBI:29105"/>
        <note>catalytic</note>
    </ligand>
</feature>
<dbReference type="GO" id="GO:0005737">
    <property type="term" value="C:cytoplasm"/>
    <property type="evidence" value="ECO:0007669"/>
    <property type="project" value="UniProtKB-SubCell"/>
</dbReference>
<evidence type="ECO:0000313" key="20">
    <source>
        <dbReference type="Proteomes" id="UP000550609"/>
    </source>
</evidence>
<evidence type="ECO:0000256" key="13">
    <source>
        <dbReference type="PIRSR" id="PIRSR634015-2"/>
    </source>
</evidence>
<dbReference type="InterPro" id="IPR014782">
    <property type="entry name" value="Peptidase_M1_dom"/>
</dbReference>
<keyword evidence="7" id="KW-0645">Protease</keyword>
<keyword evidence="15" id="KW-0732">Signal</keyword>
<protein>
    <recommendedName>
        <fullName evidence="5">Aminopeptidase N</fullName>
        <ecNumber evidence="4">3.4.11.2</ecNumber>
    </recommendedName>
</protein>
<evidence type="ECO:0000313" key="19">
    <source>
        <dbReference type="Proteomes" id="UP000051254"/>
    </source>
</evidence>
<dbReference type="PANTHER" id="PTHR45726">
    <property type="entry name" value="LEUKOTRIENE A-4 HYDROLASE"/>
    <property type="match status" value="1"/>
</dbReference>
<feature type="binding site" evidence="13">
    <location>
        <begin position="175"/>
        <end position="177"/>
    </location>
    <ligand>
        <name>a peptide</name>
        <dbReference type="ChEBI" id="CHEBI:60466"/>
    </ligand>
</feature>
<accession>A0A0R0BSL8</accession>
<dbReference type="InterPro" id="IPR027268">
    <property type="entry name" value="Peptidase_M4/M1_CTD_sf"/>
</dbReference>
<keyword evidence="17" id="KW-0031">Aminopeptidase</keyword>
<feature type="binding site" evidence="14">
    <location>
        <position position="335"/>
    </location>
    <ligand>
        <name>Zn(2+)</name>
        <dbReference type="ChEBI" id="CHEBI:29105"/>
        <note>catalytic</note>
    </ligand>
</feature>
<dbReference type="EC" id="3.4.11.2" evidence="4"/>
<dbReference type="InterPro" id="IPR038502">
    <property type="entry name" value="M1_LTA-4_hydro/amino_C_sf"/>
</dbReference>
<evidence type="ECO:0000256" key="11">
    <source>
        <dbReference type="ARBA" id="ARBA00023049"/>
    </source>
</evidence>
<sequence>MRSTSLILPLAIALVLGTAGCSESTSAPAAPAAASSQAAMSTARSHDESSYAQPEKVVITDLALDLKLDFDARQISGTATYTLDWKQPDADALVLDTRELNISKVEAIAADGSASELAFALAPADKVFGSKLTITAISQPQTVRITYATAPTASGLQWLEPSMTEGGKLPFMFSQSQAIHGRSWVPLQDTPGVRFTYSAKVASRPDVMVLMSADNDPAAVRDGVYEFTMPQPIPSYLLAIAAGDLVFKPVSARSGIWAEPTMVDKAAAEFEDTEKMIVASEKLYGEYRWGRYDMLVLPPSFPFGGMENPRLTFATPTVITGDKSLVSLIAHELAHSWSGNLVTNSSWKDIWLNEGFTSYVQSRIIEEVYGKEMAEMERMIDQAGLREEMQTTPSAQQRLALAPLGELDPDEALSSVAYDKGAWFLQFLEQRVGRAAFDTFLRGWFDSHAFGSTDTDTFLAYLNSELLAKYPHAVTAQELDEWINQPGIPASAPKAVSRNFAIVDSARIALQGSGQLPSKEITANWVTQEWVHFITGLGQTQDVALLAQLDQAYQFSGTSNGEIAMRWYPLAIRSGYSQALPQAQAFIEKVGRRKLIMPIYAELVKTSAGLEAATASFERARAGYHPITTSSVAALLAQARPAD</sequence>
<dbReference type="PRINTS" id="PR00756">
    <property type="entry name" value="ALADIPTASE"/>
</dbReference>
<evidence type="ECO:0000256" key="1">
    <source>
        <dbReference type="ARBA" id="ARBA00000098"/>
    </source>
</evidence>
<feature type="binding site" evidence="13">
    <location>
        <begin position="592"/>
        <end position="594"/>
    </location>
    <ligand>
        <name>a peptide</name>
        <dbReference type="ChEBI" id="CHEBI:60466"/>
    </ligand>
</feature>
<dbReference type="FunFam" id="3.30.2010.30:FF:000001">
    <property type="entry name" value="Leukotriene A(4) hydrolase"/>
    <property type="match status" value="1"/>
</dbReference>
<dbReference type="SUPFAM" id="SSF55486">
    <property type="entry name" value="Metalloproteases ('zincins'), catalytic domain"/>
    <property type="match status" value="1"/>
</dbReference>
<dbReference type="OrthoDB" id="100605at2"/>
<dbReference type="AlphaFoldDB" id="A0A0R0BSL8"/>
<feature type="binding site" evidence="13">
    <location>
        <begin position="302"/>
        <end position="307"/>
    </location>
    <ligand>
        <name>a peptide</name>
        <dbReference type="ChEBI" id="CHEBI:60466"/>
    </ligand>
</feature>
<dbReference type="Proteomes" id="UP000550609">
    <property type="component" value="Unassembled WGS sequence"/>
</dbReference>
<evidence type="ECO:0000256" key="2">
    <source>
        <dbReference type="ARBA" id="ARBA00004496"/>
    </source>
</evidence>
<keyword evidence="8 14" id="KW-0479">Metal-binding</keyword>
<dbReference type="STRING" id="266128.ABB25_02175"/>
<keyword evidence="19" id="KW-1185">Reference proteome</keyword>
<evidence type="ECO:0000256" key="4">
    <source>
        <dbReference type="ARBA" id="ARBA00012564"/>
    </source>
</evidence>
<comment type="subcellular location">
    <subcellularLocation>
        <location evidence="2">Cytoplasm</location>
    </subcellularLocation>
</comment>